<sequence>MRFLGQLLAVVAAWAIGGTLATAVADQWTLQLVLGLAAAALALGTYAWVVRRTERRSPVDLPLTGAIRPLVRGTAGGMLLFVAVIGIIAALGAYRVEGWGSVTTALALLGLAAAASATEEVVFRGVLLRHLESRTGTWGALAVTSVLFGAVHLTNPAATAWGATAITIEAGLMLGAAYVATRSLWLPIGLHMGWNFAAAGIFGTEVSGNDTATGLLDGVTSGPTLLSGGAFGPEASIVAVTAGLVLTIVLMRVAHRRGHIVPLPRRADRRTADRVTTDQAAPTTLSS</sequence>
<accession>A0ABX8GMZ6</accession>
<dbReference type="RefSeq" id="WP_208197463.1">
    <property type="nucleotide sequence ID" value="NZ_CP076023.1"/>
</dbReference>
<dbReference type="PANTHER" id="PTHR39430">
    <property type="entry name" value="MEMBRANE-ASSOCIATED PROTEASE-RELATED"/>
    <property type="match status" value="1"/>
</dbReference>
<dbReference type="GO" id="GO:0008237">
    <property type="term" value="F:metallopeptidase activity"/>
    <property type="evidence" value="ECO:0007669"/>
    <property type="project" value="UniProtKB-KW"/>
</dbReference>
<keyword evidence="2" id="KW-0812">Transmembrane</keyword>
<evidence type="ECO:0000313" key="4">
    <source>
        <dbReference type="EMBL" id="QWC17188.1"/>
    </source>
</evidence>
<gene>
    <name evidence="4" type="ORF">KKR89_06215</name>
</gene>
<protein>
    <submittedName>
        <fullName evidence="4">CPBP family intramembrane metalloprotease</fullName>
    </submittedName>
</protein>
<dbReference type="PANTHER" id="PTHR39430:SF1">
    <property type="entry name" value="PROTEASE"/>
    <property type="match status" value="1"/>
</dbReference>
<evidence type="ECO:0000256" key="1">
    <source>
        <dbReference type="SAM" id="MobiDB-lite"/>
    </source>
</evidence>
<feature type="transmembrane region" description="Helical" evidence="2">
    <location>
        <begin position="160"/>
        <end position="179"/>
    </location>
</feature>
<feature type="transmembrane region" description="Helical" evidence="2">
    <location>
        <begin position="184"/>
        <end position="203"/>
    </location>
</feature>
<reference evidence="4 5" key="1">
    <citation type="submission" date="2021-05" db="EMBL/GenBank/DDBJ databases">
        <title>Novel species in genus Cellulomonas.</title>
        <authorList>
            <person name="Zhang G."/>
        </authorList>
    </citation>
    <scope>NUCLEOTIDE SEQUENCE [LARGE SCALE GENOMIC DNA]</scope>
    <source>
        <strain evidence="5">zg-ZUI157</strain>
    </source>
</reference>
<keyword evidence="4" id="KW-0645">Protease</keyword>
<feature type="transmembrane region" description="Helical" evidence="2">
    <location>
        <begin position="135"/>
        <end position="154"/>
    </location>
</feature>
<organism evidence="4 5">
    <name type="scientific">Cellulomonas dongxiuzhuiae</name>
    <dbReference type="NCBI Taxonomy" id="2819979"/>
    <lineage>
        <taxon>Bacteria</taxon>
        <taxon>Bacillati</taxon>
        <taxon>Actinomycetota</taxon>
        <taxon>Actinomycetes</taxon>
        <taxon>Micrococcales</taxon>
        <taxon>Cellulomonadaceae</taxon>
        <taxon>Cellulomonas</taxon>
    </lineage>
</organism>
<proteinExistence type="predicted"/>
<dbReference type="EMBL" id="CP076023">
    <property type="protein sequence ID" value="QWC17188.1"/>
    <property type="molecule type" value="Genomic_DNA"/>
</dbReference>
<keyword evidence="2" id="KW-0472">Membrane</keyword>
<feature type="transmembrane region" description="Helical" evidence="2">
    <location>
        <begin position="99"/>
        <end position="123"/>
    </location>
</feature>
<evidence type="ECO:0000259" key="3">
    <source>
        <dbReference type="Pfam" id="PF02517"/>
    </source>
</evidence>
<evidence type="ECO:0000256" key="2">
    <source>
        <dbReference type="SAM" id="Phobius"/>
    </source>
</evidence>
<feature type="transmembrane region" description="Helical" evidence="2">
    <location>
        <begin position="31"/>
        <end position="49"/>
    </location>
</feature>
<dbReference type="Proteomes" id="UP000679335">
    <property type="component" value="Chromosome"/>
</dbReference>
<feature type="domain" description="CAAX prenyl protease 2/Lysostaphin resistance protein A-like" evidence="3">
    <location>
        <begin position="104"/>
        <end position="196"/>
    </location>
</feature>
<feature type="transmembrane region" description="Helical" evidence="2">
    <location>
        <begin position="235"/>
        <end position="255"/>
    </location>
</feature>
<name>A0ABX8GMZ6_9CELL</name>
<feature type="region of interest" description="Disordered" evidence="1">
    <location>
        <begin position="268"/>
        <end position="287"/>
    </location>
</feature>
<feature type="transmembrane region" description="Helical" evidence="2">
    <location>
        <begin position="70"/>
        <end position="93"/>
    </location>
</feature>
<dbReference type="Pfam" id="PF02517">
    <property type="entry name" value="Rce1-like"/>
    <property type="match status" value="1"/>
</dbReference>
<keyword evidence="2" id="KW-1133">Transmembrane helix</keyword>
<keyword evidence="4" id="KW-0482">Metalloprotease</keyword>
<dbReference type="InterPro" id="IPR003675">
    <property type="entry name" value="Rce1/LyrA-like_dom"/>
</dbReference>
<keyword evidence="4" id="KW-0378">Hydrolase</keyword>
<evidence type="ECO:0000313" key="5">
    <source>
        <dbReference type="Proteomes" id="UP000679335"/>
    </source>
</evidence>
<keyword evidence="5" id="KW-1185">Reference proteome</keyword>